<gene>
    <name evidence="1" type="ORF">BDN72DRAFT_813950</name>
</gene>
<accession>A0ACD3B6S0</accession>
<evidence type="ECO:0000313" key="2">
    <source>
        <dbReference type="Proteomes" id="UP000308600"/>
    </source>
</evidence>
<proteinExistence type="predicted"/>
<dbReference type="Proteomes" id="UP000308600">
    <property type="component" value="Unassembled WGS sequence"/>
</dbReference>
<evidence type="ECO:0000313" key="1">
    <source>
        <dbReference type="EMBL" id="TFK73689.1"/>
    </source>
</evidence>
<name>A0ACD3B6S0_9AGAR</name>
<keyword evidence="2" id="KW-1185">Reference proteome</keyword>
<organism evidence="1 2">
    <name type="scientific">Pluteus cervinus</name>
    <dbReference type="NCBI Taxonomy" id="181527"/>
    <lineage>
        <taxon>Eukaryota</taxon>
        <taxon>Fungi</taxon>
        <taxon>Dikarya</taxon>
        <taxon>Basidiomycota</taxon>
        <taxon>Agaricomycotina</taxon>
        <taxon>Agaricomycetes</taxon>
        <taxon>Agaricomycetidae</taxon>
        <taxon>Agaricales</taxon>
        <taxon>Pluteineae</taxon>
        <taxon>Pluteaceae</taxon>
        <taxon>Pluteus</taxon>
    </lineage>
</organism>
<sequence>MLFLLTAALAVFRAQAAPFSAGPATVPTVIHTVLSGIQPRADGSGADLRNLGEVVWSCLLTIFACVYQAVHPDVPDVDDVDKFAKRVVGTVLALGAPEFIIYYAIRQRSGAKIVADRVNEVVPSLGWEETQGHFAQMGGFASREDKEKLLPATLIQLLKDGRLDIEELESVKKKDILDKSKGDWLAKGLVALQTTWFVLECLARLQQKLPLLELEVATLAFATLNVFTYILWWSKPLNVDRPIFLRVLPSTTTTCSDPSSGDPSEPAPNRVLSFHPSQDVGLLEEKPVSLEEALPQFVGQEEAQNTAVLSFVPMPPRDTLPLRELACLIALIFAGIHFLSWYSTFPTRAELILWRISCIAIAVTPGLMLLASLSFRIYETVSSRMYSHDRLKTYFNFCDTLIILSGFPYTLGRIFLVILSFVALRRLPPGALTNVSWTSYIPHL</sequence>
<protein>
    <submittedName>
        <fullName evidence="1">Uncharacterized protein</fullName>
    </submittedName>
</protein>
<dbReference type="EMBL" id="ML208273">
    <property type="protein sequence ID" value="TFK73689.1"/>
    <property type="molecule type" value="Genomic_DNA"/>
</dbReference>
<reference evidence="1 2" key="1">
    <citation type="journal article" date="2019" name="Nat. Ecol. Evol.">
        <title>Megaphylogeny resolves global patterns of mushroom evolution.</title>
        <authorList>
            <person name="Varga T."/>
            <person name="Krizsan K."/>
            <person name="Foldi C."/>
            <person name="Dima B."/>
            <person name="Sanchez-Garcia M."/>
            <person name="Sanchez-Ramirez S."/>
            <person name="Szollosi G.J."/>
            <person name="Szarkandi J.G."/>
            <person name="Papp V."/>
            <person name="Albert L."/>
            <person name="Andreopoulos W."/>
            <person name="Angelini C."/>
            <person name="Antonin V."/>
            <person name="Barry K.W."/>
            <person name="Bougher N.L."/>
            <person name="Buchanan P."/>
            <person name="Buyck B."/>
            <person name="Bense V."/>
            <person name="Catcheside P."/>
            <person name="Chovatia M."/>
            <person name="Cooper J."/>
            <person name="Damon W."/>
            <person name="Desjardin D."/>
            <person name="Finy P."/>
            <person name="Geml J."/>
            <person name="Haridas S."/>
            <person name="Hughes K."/>
            <person name="Justo A."/>
            <person name="Karasinski D."/>
            <person name="Kautmanova I."/>
            <person name="Kiss B."/>
            <person name="Kocsube S."/>
            <person name="Kotiranta H."/>
            <person name="LaButti K.M."/>
            <person name="Lechner B.E."/>
            <person name="Liimatainen K."/>
            <person name="Lipzen A."/>
            <person name="Lukacs Z."/>
            <person name="Mihaltcheva S."/>
            <person name="Morgado L.N."/>
            <person name="Niskanen T."/>
            <person name="Noordeloos M.E."/>
            <person name="Ohm R.A."/>
            <person name="Ortiz-Santana B."/>
            <person name="Ovrebo C."/>
            <person name="Racz N."/>
            <person name="Riley R."/>
            <person name="Savchenko A."/>
            <person name="Shiryaev A."/>
            <person name="Soop K."/>
            <person name="Spirin V."/>
            <person name="Szebenyi C."/>
            <person name="Tomsovsky M."/>
            <person name="Tulloss R.E."/>
            <person name="Uehling J."/>
            <person name="Grigoriev I.V."/>
            <person name="Vagvolgyi C."/>
            <person name="Papp T."/>
            <person name="Martin F.M."/>
            <person name="Miettinen O."/>
            <person name="Hibbett D.S."/>
            <person name="Nagy L.G."/>
        </authorList>
    </citation>
    <scope>NUCLEOTIDE SEQUENCE [LARGE SCALE GENOMIC DNA]</scope>
    <source>
        <strain evidence="1 2">NL-1719</strain>
    </source>
</reference>